<keyword evidence="3" id="KW-1185">Reference proteome</keyword>
<name>A0ABU8TMR7_9HYPH</name>
<accession>A0ABU8TMR7</accession>
<dbReference type="Gene3D" id="3.30.420.40">
    <property type="match status" value="2"/>
</dbReference>
<gene>
    <name evidence="2" type="primary">tsaB</name>
    <name evidence="2" type="ORF">V6575_13515</name>
</gene>
<dbReference type="InterPro" id="IPR022496">
    <property type="entry name" value="T6A_TsaB"/>
</dbReference>
<evidence type="ECO:0000313" key="2">
    <source>
        <dbReference type="EMBL" id="MEJ8475108.1"/>
    </source>
</evidence>
<proteinExistence type="predicted"/>
<dbReference type="EMBL" id="JBAKIA010000009">
    <property type="protein sequence ID" value="MEJ8475108.1"/>
    <property type="molecule type" value="Genomic_DNA"/>
</dbReference>
<dbReference type="Pfam" id="PF00814">
    <property type="entry name" value="TsaD"/>
    <property type="match status" value="1"/>
</dbReference>
<keyword evidence="2" id="KW-0808">Transferase</keyword>
<feature type="domain" description="Gcp-like" evidence="1">
    <location>
        <begin position="32"/>
        <end position="153"/>
    </location>
</feature>
<evidence type="ECO:0000259" key="1">
    <source>
        <dbReference type="Pfam" id="PF00814"/>
    </source>
</evidence>
<dbReference type="NCBIfam" id="TIGR03725">
    <property type="entry name" value="T6A_YeaZ"/>
    <property type="match status" value="1"/>
</dbReference>
<dbReference type="PANTHER" id="PTHR11735:SF11">
    <property type="entry name" value="TRNA THREONYLCARBAMOYLADENOSINE BIOSYNTHESIS PROTEIN TSAB"/>
    <property type="match status" value="1"/>
</dbReference>
<dbReference type="SUPFAM" id="SSF53067">
    <property type="entry name" value="Actin-like ATPase domain"/>
    <property type="match status" value="1"/>
</dbReference>
<dbReference type="CDD" id="cd24032">
    <property type="entry name" value="ASKHA_NBD_TsaB"/>
    <property type="match status" value="1"/>
</dbReference>
<dbReference type="RefSeq" id="WP_340275001.1">
    <property type="nucleotide sequence ID" value="NZ_JBAKIA010000009.1"/>
</dbReference>
<dbReference type="Proteomes" id="UP001385499">
    <property type="component" value="Unassembled WGS sequence"/>
</dbReference>
<keyword evidence="2" id="KW-0012">Acyltransferase</keyword>
<reference evidence="2 3" key="1">
    <citation type="submission" date="2024-02" db="EMBL/GenBank/DDBJ databases">
        <title>Roseibium algae sp. nov., isolated from marine alga (Grateloupia sp.), showing potential in myo-inositol conversion.</title>
        <authorList>
            <person name="Wang Y."/>
        </authorList>
    </citation>
    <scope>NUCLEOTIDE SEQUENCE [LARGE SCALE GENOMIC DNA]</scope>
    <source>
        <strain evidence="2 3">H3510</strain>
    </source>
</reference>
<dbReference type="EC" id="2.3.1.234" evidence="2"/>
<dbReference type="PANTHER" id="PTHR11735">
    <property type="entry name" value="TRNA N6-ADENOSINE THREONYLCARBAMOYLTRANSFERASE"/>
    <property type="match status" value="1"/>
</dbReference>
<dbReference type="GO" id="GO:0061711">
    <property type="term" value="F:tRNA N(6)-L-threonylcarbamoyladenine synthase activity"/>
    <property type="evidence" value="ECO:0007669"/>
    <property type="project" value="UniProtKB-EC"/>
</dbReference>
<evidence type="ECO:0000313" key="3">
    <source>
        <dbReference type="Proteomes" id="UP001385499"/>
    </source>
</evidence>
<dbReference type="InterPro" id="IPR043129">
    <property type="entry name" value="ATPase_NBD"/>
</dbReference>
<organism evidence="2 3">
    <name type="scientific">Roseibium algae</name>
    <dbReference type="NCBI Taxonomy" id="3123038"/>
    <lineage>
        <taxon>Bacteria</taxon>
        <taxon>Pseudomonadati</taxon>
        <taxon>Pseudomonadota</taxon>
        <taxon>Alphaproteobacteria</taxon>
        <taxon>Hyphomicrobiales</taxon>
        <taxon>Stappiaceae</taxon>
        <taxon>Roseibium</taxon>
    </lineage>
</organism>
<dbReference type="InterPro" id="IPR000905">
    <property type="entry name" value="Gcp-like_dom"/>
</dbReference>
<comment type="caution">
    <text evidence="2">The sequence shown here is derived from an EMBL/GenBank/DDBJ whole genome shotgun (WGS) entry which is preliminary data.</text>
</comment>
<protein>
    <submittedName>
        <fullName evidence="2">tRNA (Adenosine(37)-N6)-threonylcarbamoyltransferase complex dimerization subunit type 1 TsaB</fullName>
        <ecNumber evidence="2">2.3.1.234</ecNumber>
    </submittedName>
</protein>
<sequence>MRILAIDTALANCAAAVLDDGDEKHCHVLVTEEIGRGHAERLMEMIGEAMAESSSAFTDLDRVVVTTGPGSFTGLRVGLSVAKGIGLVLEKPVVGVTTLAVIAASTSSSGTNGAPFLVALNGKGDEVYCQSFDAGGSPIEEPGVRTVSELATSLSANVKLAGSAARTIAEAAGRSQDFVLNETSYPDIAEVARLGIISDPRGAIATPLYLRPPDATPQKKGRIERQ</sequence>